<accession>A0A2W5QBM5</accession>
<proteinExistence type="predicted"/>
<dbReference type="PANTHER" id="PTHR40943">
    <property type="entry name" value="CYTOPLASMIC PROTEIN-RELATED"/>
    <property type="match status" value="1"/>
</dbReference>
<dbReference type="EMBL" id="QFPW01000001">
    <property type="protein sequence ID" value="PZQ52163.1"/>
    <property type="molecule type" value="Genomic_DNA"/>
</dbReference>
<comment type="caution">
    <text evidence="2">The sequence shown here is derived from an EMBL/GenBank/DDBJ whole genome shotgun (WGS) entry which is preliminary data.</text>
</comment>
<organism evidence="2 3">
    <name type="scientific">Rhodovulum sulfidophilum</name>
    <name type="common">Rhodobacter sulfidophilus</name>
    <dbReference type="NCBI Taxonomy" id="35806"/>
    <lineage>
        <taxon>Bacteria</taxon>
        <taxon>Pseudomonadati</taxon>
        <taxon>Pseudomonadota</taxon>
        <taxon>Alphaproteobacteria</taxon>
        <taxon>Rhodobacterales</taxon>
        <taxon>Paracoccaceae</taxon>
        <taxon>Rhodovulum</taxon>
    </lineage>
</organism>
<evidence type="ECO:0000313" key="2">
    <source>
        <dbReference type="EMBL" id="PZQ52163.1"/>
    </source>
</evidence>
<dbReference type="SUPFAM" id="SSF51182">
    <property type="entry name" value="RmlC-like cupins"/>
    <property type="match status" value="1"/>
</dbReference>
<name>A0A2W5QBM5_RHOSU</name>
<dbReference type="CDD" id="cd02227">
    <property type="entry name" value="cupin_TM1112-like"/>
    <property type="match status" value="1"/>
</dbReference>
<dbReference type="Proteomes" id="UP000249185">
    <property type="component" value="Unassembled WGS sequence"/>
</dbReference>
<dbReference type="AlphaFoldDB" id="A0A2W5QBM5"/>
<dbReference type="PANTHER" id="PTHR40943:SF2">
    <property type="entry name" value="(S)-UREIDOGLYCINE AMINOHYDROLASE CUPIN DOMAIN-CONTAINING PROTEIN"/>
    <property type="match status" value="1"/>
</dbReference>
<gene>
    <name evidence="2" type="ORF">DI556_00385</name>
</gene>
<sequence length="123" mass="13001">MSEAVPDLIHTVAMSGEPEPADAAEARVRAGSGVARLWNAFSDPSGRFHAGHWQAEPGVLSVNYTEAELCVLLEGRARLTDAAGVSAEYGPGEAFVIAAGFRGTWESIGRVTKIYAILMPEEG</sequence>
<evidence type="ECO:0000313" key="3">
    <source>
        <dbReference type="Proteomes" id="UP000249185"/>
    </source>
</evidence>
<dbReference type="InterPro" id="IPR011051">
    <property type="entry name" value="RmlC_Cupin_sf"/>
</dbReference>
<dbReference type="Gene3D" id="2.60.120.10">
    <property type="entry name" value="Jelly Rolls"/>
    <property type="match status" value="1"/>
</dbReference>
<dbReference type="Pfam" id="PF05899">
    <property type="entry name" value="Cupin_3"/>
    <property type="match status" value="1"/>
</dbReference>
<evidence type="ECO:0000259" key="1">
    <source>
        <dbReference type="Pfam" id="PF05899"/>
    </source>
</evidence>
<reference evidence="2 3" key="1">
    <citation type="submission" date="2017-08" db="EMBL/GenBank/DDBJ databases">
        <title>Infants hospitalized years apart are colonized by the same room-sourced microbial strains.</title>
        <authorList>
            <person name="Brooks B."/>
            <person name="Olm M.R."/>
            <person name="Firek B.A."/>
            <person name="Baker R."/>
            <person name="Thomas B.C."/>
            <person name="Morowitz M.J."/>
            <person name="Banfield J.F."/>
        </authorList>
    </citation>
    <scope>NUCLEOTIDE SEQUENCE [LARGE SCALE GENOMIC DNA]</scope>
    <source>
        <strain evidence="2">S2_005_002_R2_34</strain>
    </source>
</reference>
<dbReference type="InterPro" id="IPR014710">
    <property type="entry name" value="RmlC-like_jellyroll"/>
</dbReference>
<dbReference type="InterPro" id="IPR008579">
    <property type="entry name" value="UGlyAH_Cupin_dom"/>
</dbReference>
<feature type="domain" description="(S)-ureidoglycine aminohydrolase cupin" evidence="1">
    <location>
        <begin position="44"/>
        <end position="115"/>
    </location>
</feature>
<protein>
    <submittedName>
        <fullName evidence="2">Transcriptional regulator</fullName>
    </submittedName>
</protein>